<keyword evidence="2 3" id="KW-0040">ANK repeat</keyword>
<evidence type="ECO:0000313" key="5">
    <source>
        <dbReference type="EMBL" id="GHP09222.1"/>
    </source>
</evidence>
<feature type="region of interest" description="Disordered" evidence="4">
    <location>
        <begin position="727"/>
        <end position="747"/>
    </location>
</feature>
<dbReference type="Proteomes" id="UP000660262">
    <property type="component" value="Unassembled WGS sequence"/>
</dbReference>
<dbReference type="OrthoDB" id="3065869at2759"/>
<feature type="repeat" description="ANK" evidence="3">
    <location>
        <begin position="436"/>
        <end position="459"/>
    </location>
</feature>
<dbReference type="PROSITE" id="PS50088">
    <property type="entry name" value="ANK_REPEAT"/>
    <property type="match status" value="14"/>
</dbReference>
<dbReference type="Pfam" id="PF12796">
    <property type="entry name" value="Ank_2"/>
    <property type="match status" value="6"/>
</dbReference>
<organism evidence="5 6">
    <name type="scientific">Pycnococcus provasolii</name>
    <dbReference type="NCBI Taxonomy" id="41880"/>
    <lineage>
        <taxon>Eukaryota</taxon>
        <taxon>Viridiplantae</taxon>
        <taxon>Chlorophyta</taxon>
        <taxon>Pseudoscourfieldiophyceae</taxon>
        <taxon>Pseudoscourfieldiales</taxon>
        <taxon>Pycnococcaceae</taxon>
        <taxon>Pycnococcus</taxon>
    </lineage>
</organism>
<evidence type="ECO:0000313" key="6">
    <source>
        <dbReference type="Proteomes" id="UP000660262"/>
    </source>
</evidence>
<comment type="caution">
    <text evidence="5">The sequence shown here is derived from an EMBL/GenBank/DDBJ whole genome shotgun (WGS) entry which is preliminary data.</text>
</comment>
<dbReference type="PRINTS" id="PR01415">
    <property type="entry name" value="ANKYRIN"/>
</dbReference>
<dbReference type="EMBL" id="BNJQ01000024">
    <property type="protein sequence ID" value="GHP09222.1"/>
    <property type="molecule type" value="Genomic_DNA"/>
</dbReference>
<sequence length="747" mass="77100">MTLSFADQREAAQAAQRAVSGDAQQEVHASEAQALQEIPHETYINDVYVTKLFRAAGQQDVELVRALVARIGSTDVLDKRKRTPLCVASAQGAISTMQLLLEGLPPATKYGKPIKGANTAHCDVDGATPLHFACAGGHESAAAELIRRGAPVDVCDNAGKTPLTYACERLSKSCVTLLLNNGAAVNAVRADAVAPILALVAVDLSAAEKTYGDSQTVAQVANDVLTKLVESGAKPNVADDDGNTPLHVATSNSRAHFVKTLTRTEGVALAPFNYNGQTPLHIAAFLGDRIVATLLVDSVTRGTPEISMAAPAKKPGQKSRREGVPVPVPGAGITPLHCACLGGREEIAKVLLHAGARAGAEDASGRSPLYYAAFCGHADLVKLMLTRQQNAVAPTQIDGADMGGRSALHAAAFMARDEVVHLLADQNADLAQADAEGRTALHLAAAAGNASTCEAMLEHPRASACHLSTVTDDDGRIASHLAAAQGHAETLEAILDFGAPADAPTNPLATTTSKAGWTPLHAAAHAGASECVAVLLSRNADPAAVDAEGRTPLHLAVYSGVAESVALIIEALTEPRKGGRRSSTPDQRRKSVVVASGTPLEAMESGEGFTALHVASQFGQIACAKLLIDSGANVNAVTSKHQSTPLHLAALHGQAQMALFLAQSGGAVSLADYAGRTALHCAAYFGHTLCGLALVRMGGSLAAKDNGGNTPVTAAVLGGYRELARALEEESRRPDAEGVSRQGQGQS</sequence>
<dbReference type="SUPFAM" id="SSF48403">
    <property type="entry name" value="Ankyrin repeat"/>
    <property type="match status" value="2"/>
</dbReference>
<feature type="repeat" description="ANK" evidence="3">
    <location>
        <begin position="641"/>
        <end position="673"/>
    </location>
</feature>
<protein>
    <submittedName>
        <fullName evidence="5">Uncharacterized protein</fullName>
    </submittedName>
</protein>
<dbReference type="Pfam" id="PF00023">
    <property type="entry name" value="Ank"/>
    <property type="match status" value="1"/>
</dbReference>
<feature type="repeat" description="ANK" evidence="3">
    <location>
        <begin position="674"/>
        <end position="706"/>
    </location>
</feature>
<feature type="repeat" description="ANK" evidence="3">
    <location>
        <begin position="548"/>
        <end position="570"/>
    </location>
</feature>
<keyword evidence="6" id="KW-1185">Reference proteome</keyword>
<feature type="repeat" description="ANK" evidence="3">
    <location>
        <begin position="125"/>
        <end position="157"/>
    </location>
</feature>
<dbReference type="InterPro" id="IPR036770">
    <property type="entry name" value="Ankyrin_rpt-contain_sf"/>
</dbReference>
<dbReference type="SMART" id="SM00248">
    <property type="entry name" value="ANK"/>
    <property type="match status" value="16"/>
</dbReference>
<evidence type="ECO:0000256" key="1">
    <source>
        <dbReference type="ARBA" id="ARBA00022737"/>
    </source>
</evidence>
<dbReference type="Gene3D" id="1.25.40.20">
    <property type="entry name" value="Ankyrin repeat-containing domain"/>
    <property type="match status" value="6"/>
</dbReference>
<name>A0A830HQE8_9CHLO</name>
<dbReference type="PANTHER" id="PTHR24161:SF85">
    <property type="entry name" value="PALMITOYLTRANSFERASE HIP14"/>
    <property type="match status" value="1"/>
</dbReference>
<evidence type="ECO:0000256" key="2">
    <source>
        <dbReference type="ARBA" id="ARBA00023043"/>
    </source>
</evidence>
<feature type="repeat" description="ANK" evidence="3">
    <location>
        <begin position="241"/>
        <end position="261"/>
    </location>
</feature>
<feature type="repeat" description="ANK" evidence="3">
    <location>
        <begin position="331"/>
        <end position="363"/>
    </location>
</feature>
<feature type="compositionally biased region" description="Basic and acidic residues" evidence="4">
    <location>
        <begin position="727"/>
        <end position="738"/>
    </location>
</feature>
<evidence type="ECO:0000256" key="4">
    <source>
        <dbReference type="SAM" id="MobiDB-lite"/>
    </source>
</evidence>
<dbReference type="PANTHER" id="PTHR24161">
    <property type="entry name" value="ANK_REP_REGION DOMAIN-CONTAINING PROTEIN-RELATED"/>
    <property type="match status" value="1"/>
</dbReference>
<feature type="repeat" description="ANK" evidence="3">
    <location>
        <begin position="158"/>
        <end position="190"/>
    </location>
</feature>
<gene>
    <name evidence="5" type="ORF">PPROV_000795900</name>
</gene>
<feature type="repeat" description="ANK" evidence="3">
    <location>
        <begin position="515"/>
        <end position="547"/>
    </location>
</feature>
<dbReference type="PROSITE" id="PS50297">
    <property type="entry name" value="ANK_REP_REGION"/>
    <property type="match status" value="13"/>
</dbReference>
<dbReference type="AlphaFoldDB" id="A0A830HQE8"/>
<feature type="repeat" description="ANK" evidence="3">
    <location>
        <begin position="364"/>
        <end position="396"/>
    </location>
</feature>
<feature type="repeat" description="ANK" evidence="3">
    <location>
        <begin position="474"/>
        <end position="506"/>
    </location>
</feature>
<dbReference type="InterPro" id="IPR002110">
    <property type="entry name" value="Ankyrin_rpt"/>
</dbReference>
<evidence type="ECO:0000256" key="3">
    <source>
        <dbReference type="PROSITE-ProRule" id="PRU00023"/>
    </source>
</evidence>
<feature type="repeat" description="ANK" evidence="3">
    <location>
        <begin position="275"/>
        <end position="297"/>
    </location>
</feature>
<keyword evidence="1" id="KW-0677">Repeat</keyword>
<accession>A0A830HQE8</accession>
<proteinExistence type="predicted"/>
<feature type="repeat" description="ANK" evidence="3">
    <location>
        <begin position="403"/>
        <end position="435"/>
    </location>
</feature>
<reference evidence="5" key="1">
    <citation type="submission" date="2020-10" db="EMBL/GenBank/DDBJ databases">
        <title>Unveiling of a novel bifunctional photoreceptor, Dualchrome1, isolated from a cosmopolitan green alga.</title>
        <authorList>
            <person name="Suzuki S."/>
            <person name="Kawachi M."/>
        </authorList>
    </citation>
    <scope>NUCLEOTIDE SEQUENCE</scope>
    <source>
        <strain evidence="5">NIES 2893</strain>
    </source>
</reference>
<feature type="repeat" description="ANK" evidence="3">
    <location>
        <begin position="607"/>
        <end position="639"/>
    </location>
</feature>